<reference evidence="3" key="1">
    <citation type="submission" date="2022-11" db="UniProtKB">
        <authorList>
            <consortium name="WormBaseParasite"/>
        </authorList>
    </citation>
    <scope>IDENTIFICATION</scope>
</reference>
<dbReference type="WBParaSite" id="nRc.2.0.1.t08978-RA">
    <property type="protein sequence ID" value="nRc.2.0.1.t08978-RA"/>
    <property type="gene ID" value="nRc.2.0.1.g08978"/>
</dbReference>
<evidence type="ECO:0000313" key="2">
    <source>
        <dbReference type="Proteomes" id="UP000887565"/>
    </source>
</evidence>
<feature type="region of interest" description="Disordered" evidence="1">
    <location>
        <begin position="101"/>
        <end position="127"/>
    </location>
</feature>
<sequence>MDREQQCGGGKMRMGMFFYPILPKQTDVSIVPGAKQPGTGARGTMSHGRFMEIFSMGSVNWSYDLGLMEQEIARVRKPVEQTAKRQQCQREEKLNRRAGAMALGSRATEHSKLVTAPAGNGRRQKSR</sequence>
<name>A0A915I4C3_ROMCU</name>
<proteinExistence type="predicted"/>
<organism evidence="2 3">
    <name type="scientific">Romanomermis culicivorax</name>
    <name type="common">Nematode worm</name>
    <dbReference type="NCBI Taxonomy" id="13658"/>
    <lineage>
        <taxon>Eukaryota</taxon>
        <taxon>Metazoa</taxon>
        <taxon>Ecdysozoa</taxon>
        <taxon>Nematoda</taxon>
        <taxon>Enoplea</taxon>
        <taxon>Dorylaimia</taxon>
        <taxon>Mermithida</taxon>
        <taxon>Mermithoidea</taxon>
        <taxon>Mermithidae</taxon>
        <taxon>Romanomermis</taxon>
    </lineage>
</organism>
<protein>
    <submittedName>
        <fullName evidence="3">Uncharacterized protein</fullName>
    </submittedName>
</protein>
<keyword evidence="2" id="KW-1185">Reference proteome</keyword>
<evidence type="ECO:0000313" key="3">
    <source>
        <dbReference type="WBParaSite" id="nRc.2.0.1.t08978-RA"/>
    </source>
</evidence>
<evidence type="ECO:0000256" key="1">
    <source>
        <dbReference type="SAM" id="MobiDB-lite"/>
    </source>
</evidence>
<dbReference type="AlphaFoldDB" id="A0A915I4C3"/>
<dbReference type="Proteomes" id="UP000887565">
    <property type="component" value="Unplaced"/>
</dbReference>
<accession>A0A915I4C3</accession>